<dbReference type="PANTHER" id="PTHR48452">
    <property type="entry name" value="FUSED COMPOUND LEAF 1"/>
    <property type="match status" value="1"/>
</dbReference>
<dbReference type="STRING" id="2094558.A0A314Z9Q4"/>
<comment type="subcellular location">
    <subcellularLocation>
        <location evidence="1">Nucleus</location>
    </subcellularLocation>
</comment>
<evidence type="ECO:0000313" key="6">
    <source>
        <dbReference type="Proteomes" id="UP000250321"/>
    </source>
</evidence>
<dbReference type="Proteomes" id="UP000250321">
    <property type="component" value="Unassembled WGS sequence"/>
</dbReference>
<feature type="domain" description="KNOX1" evidence="3">
    <location>
        <begin position="24"/>
        <end position="68"/>
    </location>
</feature>
<proteinExistence type="predicted"/>
<evidence type="ECO:0000256" key="1">
    <source>
        <dbReference type="ARBA" id="ARBA00004123"/>
    </source>
</evidence>
<dbReference type="GO" id="GO:0003677">
    <property type="term" value="F:DNA binding"/>
    <property type="evidence" value="ECO:0007669"/>
    <property type="project" value="UniProtKB-KW"/>
</dbReference>
<evidence type="ECO:0000313" key="5">
    <source>
        <dbReference type="EMBL" id="PQQ15450.1"/>
    </source>
</evidence>
<organism evidence="5 6">
    <name type="scientific">Prunus yedoensis var. nudiflora</name>
    <dbReference type="NCBI Taxonomy" id="2094558"/>
    <lineage>
        <taxon>Eukaryota</taxon>
        <taxon>Viridiplantae</taxon>
        <taxon>Streptophyta</taxon>
        <taxon>Embryophyta</taxon>
        <taxon>Tracheophyta</taxon>
        <taxon>Spermatophyta</taxon>
        <taxon>Magnoliopsida</taxon>
        <taxon>eudicotyledons</taxon>
        <taxon>Gunneridae</taxon>
        <taxon>Pentapetalae</taxon>
        <taxon>rosids</taxon>
        <taxon>fabids</taxon>
        <taxon>Rosales</taxon>
        <taxon>Rosaceae</taxon>
        <taxon>Amygdaloideae</taxon>
        <taxon>Amygdaleae</taxon>
        <taxon>Prunus</taxon>
    </lineage>
</organism>
<protein>
    <submittedName>
        <fullName evidence="5">Homeobox protein knotted-1-like 1 isoform X2</fullName>
    </submittedName>
</protein>
<dbReference type="OrthoDB" id="1704693at2759"/>
<dbReference type="AlphaFoldDB" id="A0A314Z9Q4"/>
<dbReference type="InterPro" id="IPR005541">
    <property type="entry name" value="KNOX2"/>
</dbReference>
<comment type="caution">
    <text evidence="5">The sequence shown here is derived from an EMBL/GenBank/DDBJ whole genome shotgun (WGS) entry which is preliminary data.</text>
</comment>
<accession>A0A314Z9Q4</accession>
<keyword evidence="2" id="KW-0539">Nucleus</keyword>
<feature type="domain" description="KNOX2" evidence="4">
    <location>
        <begin position="73"/>
        <end position="124"/>
    </location>
</feature>
<dbReference type="InterPro" id="IPR005540">
    <property type="entry name" value="KNOX1"/>
</dbReference>
<reference evidence="5 6" key="1">
    <citation type="submission" date="2018-02" db="EMBL/GenBank/DDBJ databases">
        <title>Draft genome of wild Prunus yedoensis var. nudiflora.</title>
        <authorList>
            <person name="Baek S."/>
            <person name="Kim J.-H."/>
            <person name="Choi K."/>
            <person name="Kim G.-B."/>
            <person name="Cho A."/>
            <person name="Jang H."/>
            <person name="Shin C.-H."/>
            <person name="Yu H.-J."/>
            <person name="Mun J.-H."/>
        </authorList>
    </citation>
    <scope>NUCLEOTIDE SEQUENCE [LARGE SCALE GENOMIC DNA]</scope>
    <source>
        <strain evidence="6">cv. Jeju island</strain>
        <tissue evidence="5">Leaf</tissue>
    </source>
</reference>
<name>A0A314Z9Q4_PRUYE</name>
<keyword evidence="5" id="KW-0371">Homeobox</keyword>
<dbReference type="Pfam" id="PF03790">
    <property type="entry name" value="KNOX1"/>
    <property type="match status" value="1"/>
</dbReference>
<dbReference type="EMBL" id="PJQY01000227">
    <property type="protein sequence ID" value="PQQ15450.1"/>
    <property type="molecule type" value="Genomic_DNA"/>
</dbReference>
<keyword evidence="6" id="KW-1185">Reference proteome</keyword>
<dbReference type="Pfam" id="PF03791">
    <property type="entry name" value="KNOX2"/>
    <property type="match status" value="1"/>
</dbReference>
<gene>
    <name evidence="5" type="ORF">Pyn_28843</name>
</gene>
<dbReference type="SMART" id="SM01255">
    <property type="entry name" value="KNOX1"/>
    <property type="match status" value="1"/>
</dbReference>
<dbReference type="GO" id="GO:0005634">
    <property type="term" value="C:nucleus"/>
    <property type="evidence" value="ECO:0007669"/>
    <property type="project" value="UniProtKB-SubCell"/>
</dbReference>
<evidence type="ECO:0000256" key="2">
    <source>
        <dbReference type="ARBA" id="ARBA00023242"/>
    </source>
</evidence>
<evidence type="ECO:0000259" key="4">
    <source>
        <dbReference type="SMART" id="SM01256"/>
    </source>
</evidence>
<keyword evidence="5" id="KW-0238">DNA-binding</keyword>
<dbReference type="SMART" id="SM01256">
    <property type="entry name" value="KNOX2"/>
    <property type="match status" value="1"/>
</dbReference>
<sequence length="167" mass="18562">MEGALSSSTTYKEKEKQEIVEDHEILKNRISTHPLYGLLVEAHLDCLKVGGISGDLDLEGDVSRDMKQLGNKYKASENRQSDLDHFMEAYCLALGKLKEAMEEPQQTSMEFISNMHLQLKELSGSHQPEPAPHFPVKATIDCACSLQTGKRAGGSSAFMESDEFSRI</sequence>
<evidence type="ECO:0000259" key="3">
    <source>
        <dbReference type="SMART" id="SM01255"/>
    </source>
</evidence>
<dbReference type="PANTHER" id="PTHR48452:SF1">
    <property type="entry name" value="FUSED COMPOUND LEAF 1"/>
    <property type="match status" value="1"/>
</dbReference>